<sequence>MNIDTIDMEDRGTELLALARLVAFALESAKSLDAEVVEFCLDKALRAVLDQIDEPSRMMLTSSDITLMNRSALC</sequence>
<name>A0A6N8SFE8_9HYPH</name>
<keyword evidence="2" id="KW-1185">Reference proteome</keyword>
<organism evidence="1 2">
    <name type="scientific">Shinella kummerowiae</name>
    <dbReference type="NCBI Taxonomy" id="417745"/>
    <lineage>
        <taxon>Bacteria</taxon>
        <taxon>Pseudomonadati</taxon>
        <taxon>Pseudomonadota</taxon>
        <taxon>Alphaproteobacteria</taxon>
        <taxon>Hyphomicrobiales</taxon>
        <taxon>Rhizobiaceae</taxon>
        <taxon>Shinella</taxon>
    </lineage>
</organism>
<gene>
    <name evidence="1" type="ORF">GR138_19065</name>
</gene>
<dbReference type="RefSeq" id="WP_160860833.1">
    <property type="nucleotide sequence ID" value="NZ_WUMK01000007.1"/>
</dbReference>
<dbReference type="EMBL" id="WUMK01000007">
    <property type="protein sequence ID" value="MXN47303.1"/>
    <property type="molecule type" value="Genomic_DNA"/>
</dbReference>
<dbReference type="OrthoDB" id="8281279at2"/>
<evidence type="ECO:0000313" key="1">
    <source>
        <dbReference type="EMBL" id="MXN47303.1"/>
    </source>
</evidence>
<evidence type="ECO:0000313" key="2">
    <source>
        <dbReference type="Proteomes" id="UP000435802"/>
    </source>
</evidence>
<dbReference type="Proteomes" id="UP000435802">
    <property type="component" value="Unassembled WGS sequence"/>
</dbReference>
<comment type="caution">
    <text evidence="1">The sequence shown here is derived from an EMBL/GenBank/DDBJ whole genome shotgun (WGS) entry which is preliminary data.</text>
</comment>
<protein>
    <submittedName>
        <fullName evidence="1">Uncharacterized protein</fullName>
    </submittedName>
</protein>
<dbReference type="AlphaFoldDB" id="A0A6N8SFE8"/>
<proteinExistence type="predicted"/>
<accession>A0A6N8SFE8</accession>
<reference evidence="1 2" key="1">
    <citation type="submission" date="2019-12" db="EMBL/GenBank/DDBJ databases">
        <title>Shinella kummerowiae sp. nov., a symbiotic bacterium isolated from root nodules of the herbal legume Kummerowia stipulacea.</title>
        <authorList>
            <person name="Gao J."/>
        </authorList>
    </citation>
    <scope>NUCLEOTIDE SEQUENCE [LARGE SCALE GENOMIC DNA]</scope>
    <source>
        <strain evidence="1 2">CCBAU 25048</strain>
    </source>
</reference>